<dbReference type="InterPro" id="IPR015797">
    <property type="entry name" value="NUDIX_hydrolase-like_dom_sf"/>
</dbReference>
<reference evidence="4 5" key="1">
    <citation type="submission" date="2017-04" db="EMBL/GenBank/DDBJ databases">
        <title>Draft Aigarchaeota genome from a New Zealand hot spring.</title>
        <authorList>
            <person name="Reysenbach A.-L."/>
            <person name="Donaho J.A."/>
            <person name="Gerhart J."/>
            <person name="Kelley J.F."/>
            <person name="Kouba K."/>
            <person name="Podar M."/>
            <person name="Stott M."/>
        </authorList>
    </citation>
    <scope>NUCLEOTIDE SEQUENCE [LARGE SCALE GENOMIC DNA]</scope>
    <source>
        <strain evidence="4">NZ13_MG1</strain>
    </source>
</reference>
<keyword evidence="2" id="KW-0378">Hydrolase</keyword>
<organism evidence="4 5">
    <name type="scientific">Candidatus Terraquivivens tikiterensis</name>
    <dbReference type="NCBI Taxonomy" id="1980982"/>
    <lineage>
        <taxon>Archaea</taxon>
        <taxon>Nitrososphaerota</taxon>
        <taxon>Candidatus Wolframiiraptoraceae</taxon>
        <taxon>Candidatus Terraquivivens</taxon>
    </lineage>
</organism>
<evidence type="ECO:0000259" key="3">
    <source>
        <dbReference type="PROSITE" id="PS51462"/>
    </source>
</evidence>
<dbReference type="AlphaFoldDB" id="A0A2R7Y9C3"/>
<protein>
    <recommendedName>
        <fullName evidence="3">Nudix hydrolase domain-containing protein</fullName>
    </recommendedName>
</protein>
<evidence type="ECO:0000313" key="5">
    <source>
        <dbReference type="Proteomes" id="UP000244066"/>
    </source>
</evidence>
<comment type="cofactor">
    <cofactor evidence="1">
        <name>Mg(2+)</name>
        <dbReference type="ChEBI" id="CHEBI:18420"/>
    </cofactor>
</comment>
<dbReference type="GO" id="GO:0019693">
    <property type="term" value="P:ribose phosphate metabolic process"/>
    <property type="evidence" value="ECO:0007669"/>
    <property type="project" value="TreeGrafter"/>
</dbReference>
<dbReference type="SUPFAM" id="SSF55811">
    <property type="entry name" value="Nudix"/>
    <property type="match status" value="1"/>
</dbReference>
<dbReference type="PRINTS" id="PR00502">
    <property type="entry name" value="NUDIXFAMILY"/>
</dbReference>
<dbReference type="PROSITE" id="PS51462">
    <property type="entry name" value="NUDIX"/>
    <property type="match status" value="1"/>
</dbReference>
<sequence>MSDEAHEKVVESKFVYKGRLFNVRVDKVLTSWGKSTVREIVEHPGAVVIIPLLDKETIVLVRQYRHAVGKVLLELPAGTIEAGEDPEMCAYRELEEETGFVAGRMEKVTTLYLAPGYSTEIVHLYVASDLKTVGQKLEPDEKIKVVILKIDDAIDMIVGGEIEDAKTVAGILLLKKLTS</sequence>
<dbReference type="PROSITE" id="PS00893">
    <property type="entry name" value="NUDIX_BOX"/>
    <property type="match status" value="1"/>
</dbReference>
<gene>
    <name evidence="4" type="ORF">B9J98_01715</name>
</gene>
<name>A0A2R7Y9C3_9ARCH</name>
<evidence type="ECO:0000256" key="2">
    <source>
        <dbReference type="ARBA" id="ARBA00022801"/>
    </source>
</evidence>
<comment type="caution">
    <text evidence="4">The sequence shown here is derived from an EMBL/GenBank/DDBJ whole genome shotgun (WGS) entry which is preliminary data.</text>
</comment>
<feature type="domain" description="Nudix hydrolase" evidence="3">
    <location>
        <begin position="43"/>
        <end position="170"/>
    </location>
</feature>
<dbReference type="InterPro" id="IPR020476">
    <property type="entry name" value="Nudix_hydrolase"/>
</dbReference>
<proteinExistence type="predicted"/>
<dbReference type="GO" id="GO:0016462">
    <property type="term" value="F:pyrophosphatase activity"/>
    <property type="evidence" value="ECO:0007669"/>
    <property type="project" value="UniProtKB-ARBA"/>
</dbReference>
<dbReference type="GO" id="GO:0006753">
    <property type="term" value="P:nucleoside phosphate metabolic process"/>
    <property type="evidence" value="ECO:0007669"/>
    <property type="project" value="TreeGrafter"/>
</dbReference>
<dbReference type="PANTHER" id="PTHR11839">
    <property type="entry name" value="UDP/ADP-SUGAR PYROPHOSPHATASE"/>
    <property type="match status" value="1"/>
</dbReference>
<dbReference type="Pfam" id="PF00293">
    <property type="entry name" value="NUDIX"/>
    <property type="match status" value="1"/>
</dbReference>
<evidence type="ECO:0000256" key="1">
    <source>
        <dbReference type="ARBA" id="ARBA00001946"/>
    </source>
</evidence>
<dbReference type="PANTHER" id="PTHR11839:SF18">
    <property type="entry name" value="NUDIX HYDROLASE DOMAIN-CONTAINING PROTEIN"/>
    <property type="match status" value="1"/>
</dbReference>
<dbReference type="EMBL" id="NDWU01000003">
    <property type="protein sequence ID" value="PUA34124.1"/>
    <property type="molecule type" value="Genomic_DNA"/>
</dbReference>
<dbReference type="Proteomes" id="UP000244066">
    <property type="component" value="Unassembled WGS sequence"/>
</dbReference>
<dbReference type="InterPro" id="IPR000086">
    <property type="entry name" value="NUDIX_hydrolase_dom"/>
</dbReference>
<dbReference type="InterPro" id="IPR020084">
    <property type="entry name" value="NUDIX_hydrolase_CS"/>
</dbReference>
<dbReference type="Gene3D" id="3.90.79.10">
    <property type="entry name" value="Nucleoside Triphosphate Pyrophosphohydrolase"/>
    <property type="match status" value="1"/>
</dbReference>
<evidence type="ECO:0000313" key="4">
    <source>
        <dbReference type="EMBL" id="PUA34124.1"/>
    </source>
</evidence>
<dbReference type="FunFam" id="3.90.79.10:FF:000024">
    <property type="entry name" value="ADP-ribose pyrophosphatase"/>
    <property type="match status" value="1"/>
</dbReference>
<dbReference type="CDD" id="cd03424">
    <property type="entry name" value="NUDIX_ADPRase_Nudt5_UGPPase_Nudt14"/>
    <property type="match status" value="1"/>
</dbReference>
<accession>A0A2R7Y9C3</accession>